<dbReference type="Proteomes" id="UP000679247">
    <property type="component" value="Chromosome"/>
</dbReference>
<proteinExistence type="predicted"/>
<keyword evidence="1" id="KW-0472">Membrane</keyword>
<evidence type="ECO:0000313" key="2">
    <source>
        <dbReference type="EMBL" id="QVY63540.1"/>
    </source>
</evidence>
<protein>
    <submittedName>
        <fullName evidence="2">Uncharacterized protein</fullName>
    </submittedName>
</protein>
<gene>
    <name evidence="2" type="ORF">J1899_11040</name>
</gene>
<evidence type="ECO:0000313" key="3">
    <source>
        <dbReference type="Proteomes" id="UP000679247"/>
    </source>
</evidence>
<keyword evidence="1" id="KW-0812">Transmembrane</keyword>
<accession>A0ABX8FHS3</accession>
<name>A0ABX8FHS3_9BACI</name>
<dbReference type="RefSeq" id="WP_214478674.1">
    <property type="nucleotide sequence ID" value="NZ_CP071709.1"/>
</dbReference>
<feature type="transmembrane region" description="Helical" evidence="1">
    <location>
        <begin position="36"/>
        <end position="56"/>
    </location>
</feature>
<dbReference type="EMBL" id="CP071709">
    <property type="protein sequence ID" value="QVY63540.1"/>
    <property type="molecule type" value="Genomic_DNA"/>
</dbReference>
<reference evidence="2 3" key="1">
    <citation type="submission" date="2021-03" db="EMBL/GenBank/DDBJ databases">
        <title>The first data on the complete genome of the tetrodotoxin-producing bacterium.</title>
        <authorList>
            <person name="Melnikova D.I."/>
            <person name="Nijland R."/>
            <person name="Magarlamov T.Y."/>
        </authorList>
    </citation>
    <scope>NUCLEOTIDE SEQUENCE [LARGE SCALE GENOMIC DNA]</scope>
    <source>
        <strain evidence="2 3">1839</strain>
    </source>
</reference>
<keyword evidence="3" id="KW-1185">Reference proteome</keyword>
<sequence>MKMGILITVLLFTAGGFIFSNLMTPAPGSSSGNGNPAILFVLLLPFILFYLIVFWRRIFRVLPFKKKWIIAVAGSAYCASAVMYQRWSFVRYVDEMRQGYKEQFGYVDEDYIQDIAVFLSIHVNNQYFNINTFIAFVVLTIVIGVLVPFRGKTEGY</sequence>
<evidence type="ECO:0000256" key="1">
    <source>
        <dbReference type="SAM" id="Phobius"/>
    </source>
</evidence>
<feature type="transmembrane region" description="Helical" evidence="1">
    <location>
        <begin position="127"/>
        <end position="149"/>
    </location>
</feature>
<feature type="transmembrane region" description="Helical" evidence="1">
    <location>
        <begin position="68"/>
        <end position="87"/>
    </location>
</feature>
<organism evidence="2 3">
    <name type="scientific">Cytobacillus gottheilii</name>
    <dbReference type="NCBI Taxonomy" id="859144"/>
    <lineage>
        <taxon>Bacteria</taxon>
        <taxon>Bacillati</taxon>
        <taxon>Bacillota</taxon>
        <taxon>Bacilli</taxon>
        <taxon>Bacillales</taxon>
        <taxon>Bacillaceae</taxon>
        <taxon>Cytobacillus</taxon>
    </lineage>
</organism>
<keyword evidence="1" id="KW-1133">Transmembrane helix</keyword>